<dbReference type="PANTHER" id="PTHR28360:SF1">
    <property type="entry name" value="DYNACTIN SUBUNIT 3"/>
    <property type="match status" value="1"/>
</dbReference>
<gene>
    <name evidence="1" type="ORF">DGAL_LOCUS7313</name>
</gene>
<dbReference type="PANTHER" id="PTHR28360">
    <property type="entry name" value="DYNACTIN SUBUNIT 3"/>
    <property type="match status" value="1"/>
</dbReference>
<dbReference type="OrthoDB" id="16729at2759"/>
<sequence>MSVELDAVEERIKRLEKYVLGGNVEQQDDEQLIDTMLAVSRKLASIVSKNEKVSAALKRADEVKKYADPLYAESDGFMPVAVKLQLLLSKEEDIKKALNDFHKMNVLKPVLDSQAIQNVPQLENQLYKISFHQESQENKVSSLSDDTYSLIRTYSIFVNDVSQKLAEIEKSITKMEK</sequence>
<dbReference type="GO" id="GO:0061640">
    <property type="term" value="P:cytoskeleton-dependent cytokinesis"/>
    <property type="evidence" value="ECO:0007669"/>
    <property type="project" value="InterPro"/>
</dbReference>
<dbReference type="Pfam" id="PF07426">
    <property type="entry name" value="Dynactin_p22"/>
    <property type="match status" value="1"/>
</dbReference>
<dbReference type="EMBL" id="CAKKLH010000137">
    <property type="protein sequence ID" value="CAH0104410.1"/>
    <property type="molecule type" value="Genomic_DNA"/>
</dbReference>
<dbReference type="AlphaFoldDB" id="A0A8J2RH29"/>
<evidence type="ECO:0008006" key="3">
    <source>
        <dbReference type="Google" id="ProtNLM"/>
    </source>
</evidence>
<accession>A0A8J2RH29</accession>
<proteinExistence type="predicted"/>
<name>A0A8J2RH29_9CRUS</name>
<organism evidence="1 2">
    <name type="scientific">Daphnia galeata</name>
    <dbReference type="NCBI Taxonomy" id="27404"/>
    <lineage>
        <taxon>Eukaryota</taxon>
        <taxon>Metazoa</taxon>
        <taxon>Ecdysozoa</taxon>
        <taxon>Arthropoda</taxon>
        <taxon>Crustacea</taxon>
        <taxon>Branchiopoda</taxon>
        <taxon>Diplostraca</taxon>
        <taxon>Cladocera</taxon>
        <taxon>Anomopoda</taxon>
        <taxon>Daphniidae</taxon>
        <taxon>Daphnia</taxon>
    </lineage>
</organism>
<dbReference type="GO" id="GO:0005869">
    <property type="term" value="C:dynactin complex"/>
    <property type="evidence" value="ECO:0007669"/>
    <property type="project" value="InterPro"/>
</dbReference>
<dbReference type="InterPro" id="IPR009991">
    <property type="entry name" value="DCTN3"/>
</dbReference>
<evidence type="ECO:0000313" key="1">
    <source>
        <dbReference type="EMBL" id="CAH0104410.1"/>
    </source>
</evidence>
<reference evidence="1" key="1">
    <citation type="submission" date="2021-11" db="EMBL/GenBank/DDBJ databases">
        <authorList>
            <person name="Schell T."/>
        </authorList>
    </citation>
    <scope>NUCLEOTIDE SEQUENCE</scope>
    <source>
        <strain evidence="1">M5</strain>
    </source>
</reference>
<protein>
    <recommendedName>
        <fullName evidence="3">Dynactin subunit 3</fullName>
    </recommendedName>
</protein>
<keyword evidence="2" id="KW-1185">Reference proteome</keyword>
<evidence type="ECO:0000313" key="2">
    <source>
        <dbReference type="Proteomes" id="UP000789390"/>
    </source>
</evidence>
<comment type="caution">
    <text evidence="1">The sequence shown here is derived from an EMBL/GenBank/DDBJ whole genome shotgun (WGS) entry which is preliminary data.</text>
</comment>
<dbReference type="Proteomes" id="UP000789390">
    <property type="component" value="Unassembled WGS sequence"/>
</dbReference>